<sequence>MASRAQQIVDDLNTTITNLDFERFDPPVLLAPTTVQDEFNLALGRPLVTNVKSYVVAVAVADVVSVADIVDVSDVMDVPGSKEFKTGPVDF</sequence>
<proteinExistence type="predicted"/>
<dbReference type="AlphaFoldDB" id="A0A6J5W118"/>
<evidence type="ECO:0000313" key="2">
    <source>
        <dbReference type="Proteomes" id="UP000507245"/>
    </source>
</evidence>
<dbReference type="EMBL" id="CAEKKB010000001">
    <property type="protein sequence ID" value="CAB4291958.1"/>
    <property type="molecule type" value="Genomic_DNA"/>
</dbReference>
<accession>A0A6J5W118</accession>
<evidence type="ECO:0000313" key="1">
    <source>
        <dbReference type="EMBL" id="CAB4291958.1"/>
    </source>
</evidence>
<protein>
    <submittedName>
        <fullName evidence="1">Uncharacterized protein</fullName>
    </submittedName>
</protein>
<keyword evidence="2" id="KW-1185">Reference proteome</keyword>
<dbReference type="OrthoDB" id="410307at2759"/>
<reference evidence="2" key="1">
    <citation type="journal article" date="2020" name="Genome Biol.">
        <title>Gamete binning: chromosome-level and haplotype-resolved genome assembly enabled by high-throughput single-cell sequencing of gamete genomes.</title>
        <authorList>
            <person name="Campoy J.A."/>
            <person name="Sun H."/>
            <person name="Goel M."/>
            <person name="Jiao W.-B."/>
            <person name="Folz-Donahue K."/>
            <person name="Wang N."/>
            <person name="Rubio M."/>
            <person name="Liu C."/>
            <person name="Kukat C."/>
            <person name="Ruiz D."/>
            <person name="Huettel B."/>
            <person name="Schneeberger K."/>
        </authorList>
    </citation>
    <scope>NUCLEOTIDE SEQUENCE [LARGE SCALE GENOMIC DNA]</scope>
    <source>
        <strain evidence="2">cv. Rojo Pasion</strain>
    </source>
</reference>
<gene>
    <name evidence="1" type="ORF">ORAREDHAP_LOCUS23</name>
</gene>
<dbReference type="Proteomes" id="UP000507245">
    <property type="component" value="Unassembled WGS sequence"/>
</dbReference>
<name>A0A6J5W118_PRUAR</name>
<organism evidence="1 2">
    <name type="scientific">Prunus armeniaca</name>
    <name type="common">Apricot</name>
    <name type="synonym">Armeniaca vulgaris</name>
    <dbReference type="NCBI Taxonomy" id="36596"/>
    <lineage>
        <taxon>Eukaryota</taxon>
        <taxon>Viridiplantae</taxon>
        <taxon>Streptophyta</taxon>
        <taxon>Embryophyta</taxon>
        <taxon>Tracheophyta</taxon>
        <taxon>Spermatophyta</taxon>
        <taxon>Magnoliopsida</taxon>
        <taxon>eudicotyledons</taxon>
        <taxon>Gunneridae</taxon>
        <taxon>Pentapetalae</taxon>
        <taxon>rosids</taxon>
        <taxon>fabids</taxon>
        <taxon>Rosales</taxon>
        <taxon>Rosaceae</taxon>
        <taxon>Amygdaloideae</taxon>
        <taxon>Amygdaleae</taxon>
        <taxon>Prunus</taxon>
    </lineage>
</organism>